<accession>A0A4S4G1I5</accession>
<reference evidence="1 2" key="1">
    <citation type="submission" date="2019-04" db="EMBL/GenBank/DDBJ databases">
        <authorList>
            <person name="Jiang L."/>
        </authorList>
    </citation>
    <scope>NUCLEOTIDE SEQUENCE [LARGE SCALE GENOMIC DNA]</scope>
    <source>
        <strain evidence="1 2">YIM 131861</strain>
    </source>
</reference>
<keyword evidence="2" id="KW-1185">Reference proteome</keyword>
<dbReference type="RefSeq" id="WP_136421063.1">
    <property type="nucleotide sequence ID" value="NZ_OZ241748.1"/>
</dbReference>
<dbReference type="EMBL" id="SSSN01000001">
    <property type="protein sequence ID" value="THG36372.1"/>
    <property type="molecule type" value="Genomic_DNA"/>
</dbReference>
<dbReference type="Proteomes" id="UP000307380">
    <property type="component" value="Unassembled WGS sequence"/>
</dbReference>
<organism evidence="1 2">
    <name type="scientific">Orlajensenia flava</name>
    <dbReference type="NCBI Taxonomy" id="2565934"/>
    <lineage>
        <taxon>Bacteria</taxon>
        <taxon>Bacillati</taxon>
        <taxon>Actinomycetota</taxon>
        <taxon>Actinomycetes</taxon>
        <taxon>Micrococcales</taxon>
        <taxon>Microbacteriaceae</taxon>
        <taxon>Orlajensenia</taxon>
    </lineage>
</organism>
<name>A0A4S4G1I5_9MICO</name>
<proteinExistence type="predicted"/>
<comment type="caution">
    <text evidence="1">The sequence shown here is derived from an EMBL/GenBank/DDBJ whole genome shotgun (WGS) entry which is preliminary data.</text>
</comment>
<dbReference type="AlphaFoldDB" id="A0A4S4G1I5"/>
<protein>
    <submittedName>
        <fullName evidence="1">NIPSNAP family containing protein</fullName>
    </submittedName>
</protein>
<evidence type="ECO:0000313" key="1">
    <source>
        <dbReference type="EMBL" id="THG36372.1"/>
    </source>
</evidence>
<dbReference type="OrthoDB" id="5188748at2"/>
<evidence type="ECO:0000313" key="2">
    <source>
        <dbReference type="Proteomes" id="UP000307380"/>
    </source>
</evidence>
<sequence>MPRTVQLRRYTVTPELVDEFLTWWSDRLLPARIAFGFTLEFAVMDRASSVFTWAVSLPTDAAGFVAQDEEWAVSPGRMDALRGTRQRVVAMENTLVEKLG</sequence>
<gene>
    <name evidence="1" type="ORF">E6C70_00085</name>
</gene>